<name>A0ABQ3EG31_9HYPH</name>
<dbReference type="InterPro" id="IPR035437">
    <property type="entry name" value="SNase_OB-fold_sf"/>
</dbReference>
<protein>
    <recommendedName>
        <fullName evidence="1">TNase-like domain-containing protein</fullName>
    </recommendedName>
</protein>
<dbReference type="Proteomes" id="UP000637980">
    <property type="component" value="Unassembled WGS sequence"/>
</dbReference>
<accession>A0ABQ3EG31</accession>
<keyword evidence="3" id="KW-1185">Reference proteome</keyword>
<dbReference type="InterPro" id="IPR016071">
    <property type="entry name" value="Staphylococal_nuclease_OB-fold"/>
</dbReference>
<gene>
    <name evidence="2" type="ORF">GCM10007094_29220</name>
</gene>
<dbReference type="Pfam" id="PF00565">
    <property type="entry name" value="SNase"/>
    <property type="match status" value="1"/>
</dbReference>
<evidence type="ECO:0000259" key="1">
    <source>
        <dbReference type="Pfam" id="PF00565"/>
    </source>
</evidence>
<feature type="domain" description="TNase-like" evidence="1">
    <location>
        <begin position="48"/>
        <end position="113"/>
    </location>
</feature>
<comment type="caution">
    <text evidence="2">The sequence shown here is derived from an EMBL/GenBank/DDBJ whole genome shotgun (WGS) entry which is preliminary data.</text>
</comment>
<proteinExistence type="predicted"/>
<reference evidence="3" key="1">
    <citation type="journal article" date="2019" name="Int. J. Syst. Evol. Microbiol.">
        <title>The Global Catalogue of Microorganisms (GCM) 10K type strain sequencing project: providing services to taxonomists for standard genome sequencing and annotation.</title>
        <authorList>
            <consortium name="The Broad Institute Genomics Platform"/>
            <consortium name="The Broad Institute Genome Sequencing Center for Infectious Disease"/>
            <person name="Wu L."/>
            <person name="Ma J."/>
        </authorList>
    </citation>
    <scope>NUCLEOTIDE SEQUENCE [LARGE SCALE GENOMIC DNA]</scope>
    <source>
        <strain evidence="3">KCTC 12861</strain>
    </source>
</reference>
<dbReference type="Gene3D" id="2.40.50.90">
    <property type="match status" value="1"/>
</dbReference>
<sequence length="215" mass="24083">MILLEEALSNPVSFTASDGHAYYLADLMVPEPFGEMGAELLGGGEVYVQALATKSDRWGRKPAILLDRDRRDLSARLVEAGVAIVKPQLRAFNCLKLLIKLERDARKTTSGLWVVKNVIIDYKSIGYAQIGLYGIVEAKLVSVGQTRSRTYLNFGERWTEDLTGIIQRRKLADFSEFGHDLSMIEGRRVRLRGVVQLDDGPQIELKHPAQLELLD</sequence>
<dbReference type="SUPFAM" id="SSF50199">
    <property type="entry name" value="Staphylococcal nuclease"/>
    <property type="match status" value="1"/>
</dbReference>
<evidence type="ECO:0000313" key="2">
    <source>
        <dbReference type="EMBL" id="GHB38053.1"/>
    </source>
</evidence>
<dbReference type="EMBL" id="BMXE01000005">
    <property type="protein sequence ID" value="GHB38053.1"/>
    <property type="molecule type" value="Genomic_DNA"/>
</dbReference>
<evidence type="ECO:0000313" key="3">
    <source>
        <dbReference type="Proteomes" id="UP000637980"/>
    </source>
</evidence>
<organism evidence="2 3">
    <name type="scientific">Pseudovibrio japonicus</name>
    <dbReference type="NCBI Taxonomy" id="366534"/>
    <lineage>
        <taxon>Bacteria</taxon>
        <taxon>Pseudomonadati</taxon>
        <taxon>Pseudomonadota</taxon>
        <taxon>Alphaproteobacteria</taxon>
        <taxon>Hyphomicrobiales</taxon>
        <taxon>Stappiaceae</taxon>
        <taxon>Pseudovibrio</taxon>
    </lineage>
</organism>